<sequence>MDRRSLTLVPDRRLLTGPSTVYPVVIDPGWTTPWRSGWTKVFSGKPGGAHWNGVNDVDGWGKVGYCGWAGCNGIGTTRSYFQFETAFLAGKRILSAAFNATIVYGPSCNTRNHQLFMANAVIHGGTNWQNAPPGWHVGTAPAGSNYGGCGGNKPIGFDVRHALYTGGPSAYFLKAEDEGDKYAWRKYDANATTLVVNYNSPPNAPYDLGTDPPMRACRWCGGTPYLGNDTVRLKARLSDPDNDLVKPIWDIYGGPSTDHRDRGPWQGSGAFFSTDLDLTVRDGQHITWTVWAADGHDGGPALTGPGFIVDRQKVTVEPGVEARVYDDDNRWHGGVGVPDTFTFDAAGVNDIDHYLYGWRDEPSTKVDASALGGPATVTLSPPADGPQTLYVQSVDRAGHRSPTSKHRFYVRAGNGPLAQWPLDGNTEDTAILGDRDGTLSGSTSYEKAAVGTGLRLGGAGLMSAPNAVRTDASFSVSAWVKLDRVDDTWQTVVQQNGAQTCAFCLQYQGRDKRFVFVLPQTDSTSPPGWDMVSAPATPVAGQWTHLAGIYDDAAKRIRLYVDGELAGTRERKTPWHGANPVYVGHGLAGVVDEVRLYDRVLSDAEVRAAVSQDDVQVGHWKLDEQEGTTAANEVPGGMAGVLSDGAAFTKDGAVRGAVALNGGTGQVATGGPVVHTDRSFSIGGYLRLGQLPPATQTFTALSQDGAWVSGFLLGYRNDAGGRWELYVPSADAAGRPADEVLRSSVAYQPKPDQWTHVFAVYDAAAKQMRLYVDGELVGAAARTKGFDAGGPMVVGRGRWDGQPANPWPGSVDEVRAYSRALSADEIKGILGRDGVPAGLWRLDGTADDASGSGRGTLHGWPTWAAGQSMYPDPADLAVQLDGYDDHVSAANVVDTSQSFSVAAWVRLDEAGKWSTAVSQDGAHASAFYLQAMEDGHWCFYGSREDKLDPPGARAKSSGLAQLGVWTHLAGVYRKQSRQVELYVNGVLAGTAPHDGNFKAGGGLQIGRARHNDSSVGFFPGAIDDVAVYSRPLFADEIKVMAGRDLSLVHNWRLDESSGGNAADAVGARTAKLSGGARFGAGRVGNAIEFDGLDGAASTTGVDFRPGQAFTVGAWVYLPDRNCDLDEHESCRMDAVSVDGGQRSLFRLGHLVDDLQRRKGAWVFEMPEPDTGRVTRAALTTDPTEVETWVHLLGVYDPAAKKIWLYVNGTRLGEGTLNTPWTVSGGLHIGRGTANGAAAAHWKGRVDDVRTYTGALDKERILSLVTSYPAQIGPDTLPAADGGRWEFDEGSGTTVDDTSSHGLPATMTGGAEWFSGRTGQAAWLDGSSGYVETAGPALDTGRSFTVTAWAYLTETNVDRTVVGQDGNRNSAFRLQYRASDNKWAVVVPTADTDNAGDLVLTSAQSAAAHHWMHLAVVYDADAHQLRLYVNGLLSAAQVDVTVWRAGGPLSMGRARLNGRNAEFFASGIDDVRAYPRALSDGEVRTVHDDARAVDYSVWRFDDGTPKDYNWAHNDLTAAGAATFGPGVSGKGLRLDGTTGAATSAWTGVATRDSFTVSAWANLSRTDQAATVLAQDGGRTSAFTLQYRPEAGRWLFGARTQDADGADLVYAASREAPTVGQWTHLTGVHDYAARQLRLYVNGELAGVRDGVALWATDGVFTVGRSKVDGEPAEFFPGTVDEIRTDVGMATDEQIAQRAVWPKPIGGQLGRYVDSAGERYSAGTDGDARPGYTYETTLGTLVPSPHPHTTMLYACRSGADGFTSTDAACEGAAVAGEVGLVYAVPPPNFTTLPVYRCRTAADRFESLRADCEGATKDGVLGYALPYGALARYYGPTWDHVTTFDGSPVLPPGYWQEGTQGWVALSPLPGTQPLMSCRDGHDQFLSLDPGCAGKTVLSGLGHLWSEEPSGVASMALYACRIGGEAYTSVAEDCEGYDVVGRLGYVLIGPPDEEPLFEPPTEEEPPTDEPPTEEAGE</sequence>
<evidence type="ECO:0000259" key="4">
    <source>
        <dbReference type="SMART" id="SM00560"/>
    </source>
</evidence>
<dbReference type="EMBL" id="BLPG01000001">
    <property type="protein sequence ID" value="GFJ87003.1"/>
    <property type="molecule type" value="Genomic_DNA"/>
</dbReference>
<dbReference type="SUPFAM" id="SSF49899">
    <property type="entry name" value="Concanavalin A-like lectins/glucanases"/>
    <property type="match status" value="6"/>
</dbReference>
<dbReference type="InterPro" id="IPR042837">
    <property type="entry name" value="PTX3"/>
</dbReference>
<feature type="domain" description="LamG-like jellyroll fold" evidence="4">
    <location>
        <begin position="897"/>
        <end position="1035"/>
    </location>
</feature>
<reference evidence="5 6" key="1">
    <citation type="submission" date="2020-03" db="EMBL/GenBank/DDBJ databases">
        <title>Whole genome shotgun sequence of Phytohabitans rumicis NBRC 108638.</title>
        <authorList>
            <person name="Komaki H."/>
            <person name="Tamura T."/>
        </authorList>
    </citation>
    <scope>NUCLEOTIDE SEQUENCE [LARGE SCALE GENOMIC DNA]</scope>
    <source>
        <strain evidence="5 6">NBRC 108638</strain>
    </source>
</reference>
<keyword evidence="6" id="KW-1185">Reference proteome</keyword>
<dbReference type="PANTHER" id="PTHR46943">
    <property type="entry name" value="PENTRAXIN-RELATED PROTEIN PTX3"/>
    <property type="match status" value="1"/>
</dbReference>
<dbReference type="Gene3D" id="2.60.120.200">
    <property type="match status" value="6"/>
</dbReference>
<evidence type="ECO:0000256" key="1">
    <source>
        <dbReference type="ARBA" id="ARBA00022729"/>
    </source>
</evidence>
<evidence type="ECO:0000256" key="3">
    <source>
        <dbReference type="SAM" id="MobiDB-lite"/>
    </source>
</evidence>
<feature type="region of interest" description="Disordered" evidence="3">
    <location>
        <begin position="1945"/>
        <end position="1972"/>
    </location>
</feature>
<evidence type="ECO:0000313" key="6">
    <source>
        <dbReference type="Proteomes" id="UP000482960"/>
    </source>
</evidence>
<keyword evidence="1" id="KW-0732">Signal</keyword>
<dbReference type="GO" id="GO:0006955">
    <property type="term" value="P:immune response"/>
    <property type="evidence" value="ECO:0007669"/>
    <property type="project" value="InterPro"/>
</dbReference>
<keyword evidence="2" id="KW-1015">Disulfide bond</keyword>
<dbReference type="PANTHER" id="PTHR46943:SF1">
    <property type="entry name" value="PENTRAXIN-RELATED PROTEIN PTX3"/>
    <property type="match status" value="1"/>
</dbReference>
<dbReference type="InterPro" id="IPR013320">
    <property type="entry name" value="ConA-like_dom_sf"/>
</dbReference>
<feature type="compositionally biased region" description="Acidic residues" evidence="3">
    <location>
        <begin position="1946"/>
        <end position="1972"/>
    </location>
</feature>
<gene>
    <name evidence="5" type="ORF">Prum_006450</name>
</gene>
<feature type="domain" description="LamG-like jellyroll fold" evidence="4">
    <location>
        <begin position="1107"/>
        <end position="1258"/>
    </location>
</feature>
<dbReference type="InterPro" id="IPR006558">
    <property type="entry name" value="LamG-like"/>
</dbReference>
<feature type="domain" description="LamG-like jellyroll fold" evidence="4">
    <location>
        <begin position="472"/>
        <end position="604"/>
    </location>
</feature>
<feature type="domain" description="LamG-like jellyroll fold" evidence="4">
    <location>
        <begin position="678"/>
        <end position="824"/>
    </location>
</feature>
<dbReference type="SMART" id="SM00560">
    <property type="entry name" value="LamGL"/>
    <property type="match status" value="6"/>
</dbReference>
<organism evidence="5 6">
    <name type="scientific">Phytohabitans rumicis</name>
    <dbReference type="NCBI Taxonomy" id="1076125"/>
    <lineage>
        <taxon>Bacteria</taxon>
        <taxon>Bacillati</taxon>
        <taxon>Actinomycetota</taxon>
        <taxon>Actinomycetes</taxon>
        <taxon>Micromonosporales</taxon>
        <taxon>Micromonosporaceae</taxon>
    </lineage>
</organism>
<dbReference type="Proteomes" id="UP000482960">
    <property type="component" value="Unassembled WGS sequence"/>
</dbReference>
<feature type="domain" description="LamG-like jellyroll fold" evidence="4">
    <location>
        <begin position="1341"/>
        <end position="1480"/>
    </location>
</feature>
<name>A0A6V8KPA4_9ACTN</name>
<comment type="caution">
    <text evidence="5">The sequence shown here is derived from an EMBL/GenBank/DDBJ whole genome shotgun (WGS) entry which is preliminary data.</text>
</comment>
<proteinExistence type="predicted"/>
<dbReference type="Pfam" id="PF13385">
    <property type="entry name" value="Laminin_G_3"/>
    <property type="match status" value="6"/>
</dbReference>
<reference evidence="5 6" key="2">
    <citation type="submission" date="2020-03" db="EMBL/GenBank/DDBJ databases">
        <authorList>
            <person name="Ichikawa N."/>
            <person name="Kimura A."/>
            <person name="Kitahashi Y."/>
            <person name="Uohara A."/>
        </authorList>
    </citation>
    <scope>NUCLEOTIDE SEQUENCE [LARGE SCALE GENOMIC DNA]</scope>
    <source>
        <strain evidence="5 6">NBRC 108638</strain>
    </source>
</reference>
<evidence type="ECO:0000313" key="5">
    <source>
        <dbReference type="EMBL" id="GFJ87003.1"/>
    </source>
</evidence>
<evidence type="ECO:0000256" key="2">
    <source>
        <dbReference type="ARBA" id="ARBA00023157"/>
    </source>
</evidence>
<protein>
    <recommendedName>
        <fullName evidence="4">LamG-like jellyroll fold domain-containing protein</fullName>
    </recommendedName>
</protein>
<accession>A0A6V8KPA4</accession>
<feature type="domain" description="LamG-like jellyroll fold" evidence="4">
    <location>
        <begin position="1551"/>
        <end position="1690"/>
    </location>
</feature>